<dbReference type="InterPro" id="IPR047242">
    <property type="entry name" value="CDC5L/Cef1"/>
</dbReference>
<dbReference type="SUPFAM" id="SSF46689">
    <property type="entry name" value="Homeodomain-like"/>
    <property type="match status" value="1"/>
</dbReference>
<dbReference type="InterPro" id="IPR001005">
    <property type="entry name" value="SANT/Myb"/>
</dbReference>
<dbReference type="CDD" id="cd00167">
    <property type="entry name" value="SANT"/>
    <property type="match status" value="1"/>
</dbReference>
<evidence type="ECO:0000256" key="13">
    <source>
        <dbReference type="ARBA" id="ARBA00055157"/>
    </source>
</evidence>
<keyword evidence="7" id="KW-0175">Coiled coil</keyword>
<gene>
    <name evidence="17" type="ORF">PGRI_066020</name>
</gene>
<evidence type="ECO:0000259" key="16">
    <source>
        <dbReference type="PROSITE" id="PS51294"/>
    </source>
</evidence>
<evidence type="ECO:0000313" key="17">
    <source>
        <dbReference type="EMBL" id="KXG51030.1"/>
    </source>
</evidence>
<evidence type="ECO:0000256" key="7">
    <source>
        <dbReference type="ARBA" id="ARBA00023054"/>
    </source>
</evidence>
<evidence type="ECO:0000256" key="8">
    <source>
        <dbReference type="ARBA" id="ARBA00023125"/>
    </source>
</evidence>
<reference evidence="17 18" key="1">
    <citation type="journal article" date="2016" name="BMC Genomics">
        <title>Genome sequencing and secondary metabolism of the postharvest pathogen Penicillium griseofulvum.</title>
        <authorList>
            <person name="Banani H."/>
            <person name="Marcet-Houben M."/>
            <person name="Ballester A.R."/>
            <person name="Abbruscato P."/>
            <person name="Gonzalez-Candelas L."/>
            <person name="Gabaldon T."/>
            <person name="Spadaro D."/>
        </authorList>
    </citation>
    <scope>NUCLEOTIDE SEQUENCE [LARGE SCALE GENOMIC DNA]</scope>
    <source>
        <strain evidence="17 18">PG3</strain>
    </source>
</reference>
<dbReference type="FunFam" id="1.10.10.60:FF:000021">
    <property type="entry name" value="CDC5 cell division cycle 5-like"/>
    <property type="match status" value="1"/>
</dbReference>
<dbReference type="OMA" id="KMGMAGE"/>
<evidence type="ECO:0000256" key="3">
    <source>
        <dbReference type="ARBA" id="ARBA00022664"/>
    </source>
</evidence>
<dbReference type="PANTHER" id="PTHR45885">
    <property type="entry name" value="CELL DIVISION CYCLE 5-LIKE PROTEIN"/>
    <property type="match status" value="1"/>
</dbReference>
<evidence type="ECO:0000256" key="5">
    <source>
        <dbReference type="ARBA" id="ARBA00022737"/>
    </source>
</evidence>
<evidence type="ECO:0000313" key="18">
    <source>
        <dbReference type="Proteomes" id="UP000070168"/>
    </source>
</evidence>
<feature type="compositionally biased region" description="Basic and acidic residues" evidence="14">
    <location>
        <begin position="128"/>
        <end position="151"/>
    </location>
</feature>
<dbReference type="InterPro" id="IPR021786">
    <property type="entry name" value="Cdc5p/Cef1_C"/>
</dbReference>
<comment type="function">
    <text evidence="13">Involved in pre-mRNA splicing and cell cycle control.</text>
</comment>
<dbReference type="GO" id="GO:0000398">
    <property type="term" value="P:mRNA splicing, via spliceosome"/>
    <property type="evidence" value="ECO:0007669"/>
    <property type="project" value="InterPro"/>
</dbReference>
<name>A0A135LPZ2_PENPA</name>
<dbReference type="Pfam" id="PF13921">
    <property type="entry name" value="Myb_DNA-bind_6"/>
    <property type="match status" value="1"/>
</dbReference>
<dbReference type="PROSITE" id="PS50090">
    <property type="entry name" value="MYB_LIKE"/>
    <property type="match status" value="2"/>
</dbReference>
<accession>A0A135LPZ2</accession>
<dbReference type="STRING" id="5078.A0A135LPZ2"/>
<feature type="domain" description="Myb-like" evidence="15">
    <location>
        <begin position="53"/>
        <end position="102"/>
    </location>
</feature>
<keyword evidence="10" id="KW-0234">DNA repair</keyword>
<dbReference type="PANTHER" id="PTHR45885:SF1">
    <property type="entry name" value="CELL DIVISION CYCLE 5-LIKE PROTEIN"/>
    <property type="match status" value="1"/>
</dbReference>
<dbReference type="SMART" id="SM00717">
    <property type="entry name" value="SANT"/>
    <property type="match status" value="2"/>
</dbReference>
<dbReference type="InterPro" id="IPR009057">
    <property type="entry name" value="Homeodomain-like_sf"/>
</dbReference>
<protein>
    <recommendedName>
        <fullName evidence="19">Pre-mRNA-splicing factor cef1</fullName>
    </recommendedName>
</protein>
<comment type="subunit">
    <text evidence="2">Associated with the spliceosome.</text>
</comment>
<evidence type="ECO:0000256" key="2">
    <source>
        <dbReference type="ARBA" id="ARBA00011524"/>
    </source>
</evidence>
<dbReference type="Pfam" id="PF11831">
    <property type="entry name" value="Myb_Cef"/>
    <property type="match status" value="1"/>
</dbReference>
<dbReference type="Gene3D" id="1.10.10.60">
    <property type="entry name" value="Homeodomain-like"/>
    <property type="match status" value="2"/>
</dbReference>
<feature type="compositionally biased region" description="Basic and acidic residues" evidence="14">
    <location>
        <begin position="526"/>
        <end position="540"/>
    </location>
</feature>
<feature type="domain" description="HTH myb-type" evidence="16">
    <location>
        <begin position="57"/>
        <end position="106"/>
    </location>
</feature>
<dbReference type="GeneID" id="63709616"/>
<evidence type="ECO:0000256" key="11">
    <source>
        <dbReference type="ARBA" id="ARBA00023242"/>
    </source>
</evidence>
<dbReference type="GO" id="GO:0000974">
    <property type="term" value="C:Prp19 complex"/>
    <property type="evidence" value="ECO:0007669"/>
    <property type="project" value="InterPro"/>
</dbReference>
<keyword evidence="12" id="KW-0131">Cell cycle</keyword>
<dbReference type="PROSITE" id="PS51294">
    <property type="entry name" value="HTH_MYB"/>
    <property type="match status" value="2"/>
</dbReference>
<dbReference type="RefSeq" id="XP_040649566.1">
    <property type="nucleotide sequence ID" value="XM_040794316.1"/>
</dbReference>
<feature type="domain" description="HTH myb-type" evidence="16">
    <location>
        <begin position="1"/>
        <end position="56"/>
    </location>
</feature>
<feature type="domain" description="Myb-like" evidence="15">
    <location>
        <begin position="1"/>
        <end position="52"/>
    </location>
</feature>
<feature type="compositionally biased region" description="Low complexity" evidence="14">
    <location>
        <begin position="283"/>
        <end position="292"/>
    </location>
</feature>
<dbReference type="GO" id="GO:0006281">
    <property type="term" value="P:DNA repair"/>
    <property type="evidence" value="ECO:0007669"/>
    <property type="project" value="UniProtKB-KW"/>
</dbReference>
<keyword evidence="18" id="KW-1185">Reference proteome</keyword>
<feature type="compositionally biased region" description="Basic and acidic residues" evidence="14">
    <location>
        <begin position="238"/>
        <end position="255"/>
    </location>
</feature>
<dbReference type="EMBL" id="LHQR01000044">
    <property type="protein sequence ID" value="KXG51030.1"/>
    <property type="molecule type" value="Genomic_DNA"/>
</dbReference>
<dbReference type="CDD" id="cd11659">
    <property type="entry name" value="SANT_CDC5_II"/>
    <property type="match status" value="1"/>
</dbReference>
<evidence type="ECO:0000256" key="6">
    <source>
        <dbReference type="ARBA" id="ARBA00022763"/>
    </source>
</evidence>
<dbReference type="InterPro" id="IPR017930">
    <property type="entry name" value="Myb_dom"/>
</dbReference>
<evidence type="ECO:0000256" key="1">
    <source>
        <dbReference type="ARBA" id="ARBA00010506"/>
    </source>
</evidence>
<evidence type="ECO:0000256" key="10">
    <source>
        <dbReference type="ARBA" id="ARBA00023204"/>
    </source>
</evidence>
<feature type="region of interest" description="Disordered" evidence="14">
    <location>
        <begin position="218"/>
        <end position="317"/>
    </location>
</feature>
<evidence type="ECO:0000256" key="9">
    <source>
        <dbReference type="ARBA" id="ARBA00023187"/>
    </source>
</evidence>
<comment type="caution">
    <text evidence="17">The sequence shown here is derived from an EMBL/GenBank/DDBJ whole genome shotgun (WGS) entry which is preliminary data.</text>
</comment>
<dbReference type="OrthoDB" id="1410009at2759"/>
<feature type="region of interest" description="Disordered" evidence="14">
    <location>
        <begin position="388"/>
        <end position="409"/>
    </location>
</feature>
<proteinExistence type="inferred from homology"/>
<dbReference type="InterPro" id="IPR047240">
    <property type="entry name" value="SANT_CDC5L_II"/>
</dbReference>
<keyword evidence="3" id="KW-0507">mRNA processing</keyword>
<dbReference type="FunFam" id="1.10.10.60:FF:000091">
    <property type="entry name" value="CDC5 cell division cycle 5-like"/>
    <property type="match status" value="1"/>
</dbReference>
<comment type="similarity">
    <text evidence="1">Belongs to the CEF1 family.</text>
</comment>
<keyword evidence="5" id="KW-0677">Repeat</keyword>
<dbReference type="GO" id="GO:0006355">
    <property type="term" value="P:regulation of DNA-templated transcription"/>
    <property type="evidence" value="ECO:0007669"/>
    <property type="project" value="UniProtKB-ARBA"/>
</dbReference>
<keyword evidence="6" id="KW-0227">DNA damage</keyword>
<dbReference type="Proteomes" id="UP000070168">
    <property type="component" value="Unassembled WGS sequence"/>
</dbReference>
<keyword evidence="9" id="KW-0508">mRNA splicing</keyword>
<dbReference type="AlphaFoldDB" id="A0A135LPZ2"/>
<keyword evidence="8" id="KW-0238">DNA-binding</keyword>
<evidence type="ECO:0000256" key="12">
    <source>
        <dbReference type="ARBA" id="ARBA00023306"/>
    </source>
</evidence>
<evidence type="ECO:0000256" key="14">
    <source>
        <dbReference type="SAM" id="MobiDB-lite"/>
    </source>
</evidence>
<evidence type="ECO:0000259" key="15">
    <source>
        <dbReference type="PROSITE" id="PS50090"/>
    </source>
</evidence>
<dbReference type="GO" id="GO:0003677">
    <property type="term" value="F:DNA binding"/>
    <property type="evidence" value="ECO:0007669"/>
    <property type="project" value="UniProtKB-KW"/>
</dbReference>
<keyword evidence="11" id="KW-0539">Nucleus</keyword>
<organism evidence="17 18">
    <name type="scientific">Penicillium patulum</name>
    <name type="common">Penicillium griseofulvum</name>
    <dbReference type="NCBI Taxonomy" id="5078"/>
    <lineage>
        <taxon>Eukaryota</taxon>
        <taxon>Fungi</taxon>
        <taxon>Dikarya</taxon>
        <taxon>Ascomycota</taxon>
        <taxon>Pezizomycotina</taxon>
        <taxon>Eurotiomycetes</taxon>
        <taxon>Eurotiomycetidae</taxon>
        <taxon>Eurotiales</taxon>
        <taxon>Aspergillaceae</taxon>
        <taxon>Penicillium</taxon>
    </lineage>
</organism>
<sequence>MPVVKGGVWTNIEDEVLRAAVSKYGLNQWARVSSLLARKTPKQCKARWIEWLDPGIRKTEWSREEDEKLLHLAKLMPTQWRTIAPIVGRTATQCLERYQKLLDEAESRENDELGLGGPGEESAAPSADDVRRLRPGELDPDPESKPARPDTIDLDEDEKEMLSEARARLANTQGKKAKRKARERLLEESRRLAVLQKRRELKNAGINVKVVTRKPGQMDYNADIPFEKPAAPGFYDTLEEKDLNERQREAFDPRKQQLANKRKGDQDDDAERKKRKNDKGGTSAASAAAARAGQMQKIREAEQSKKRRGLNLPAPQVSESEMEDIIKMGMAGEKASRMSGDEAGTRELLGDYSAIVGGTPIRTPRAAPEDDHIANEIKNIRALTETQSSLLGGENTPLHEGVSSTGFDGIAPRRQAIVTPNPMATPFRQANGMGATPMPGGLGAGATPLRTPRDHLALNREGEGGQLIGSTPRDIKMHENFIRQQMRSKLASLPKPKQSEWDFGDVPSESDEPTVAVEISEEDAAERDRRNKEAQEKAAKAEFKRQSQVYQRGLPRPAVLDLNALLQRASEATGAIEGLIANEAAILIAHDSRKFPVPDAKVEGQAPKLSQLDDRFLDAARASIAAEIASVEAEKSEWQEKFDDSWSSVHAKSLPGLENYEGDDQDPFQEEQRIIAAFDTVQTSLFATAERGNKLEKKLSLHYGGYQNRAKTLRSKIVEANAALSTATDELDAFRTLQISEESAVPRRLERLRDAVSLVLRREREAQDLYKKRKDELDELLAGTGTVNGWH</sequence>
<evidence type="ECO:0000256" key="4">
    <source>
        <dbReference type="ARBA" id="ARBA00022728"/>
    </source>
</evidence>
<evidence type="ECO:0008006" key="19">
    <source>
        <dbReference type="Google" id="ProtNLM"/>
    </source>
</evidence>
<keyword evidence="4" id="KW-0747">Spliceosome</keyword>
<feature type="region of interest" description="Disordered" evidence="14">
    <location>
        <begin position="489"/>
        <end position="540"/>
    </location>
</feature>
<dbReference type="GO" id="GO:0005681">
    <property type="term" value="C:spliceosomal complex"/>
    <property type="evidence" value="ECO:0007669"/>
    <property type="project" value="UniProtKB-KW"/>
</dbReference>
<feature type="region of interest" description="Disordered" evidence="14">
    <location>
        <begin position="107"/>
        <end position="156"/>
    </location>
</feature>